<accession>A0A6P8WX21</accession>
<dbReference type="CDD" id="cd00959">
    <property type="entry name" value="DeoC"/>
    <property type="match status" value="1"/>
</dbReference>
<gene>
    <name evidence="10" type="primary">LOC117570615</name>
</gene>
<dbReference type="GO" id="GO:0005737">
    <property type="term" value="C:cytoplasm"/>
    <property type="evidence" value="ECO:0007669"/>
    <property type="project" value="InterPro"/>
</dbReference>
<dbReference type="GO" id="GO:0009264">
    <property type="term" value="P:deoxyribonucleotide catabolic process"/>
    <property type="evidence" value="ECO:0007669"/>
    <property type="project" value="InterPro"/>
</dbReference>
<dbReference type="FunFam" id="3.20.20.70:FF:000106">
    <property type="entry name" value="Deoxyribose-phosphate aldolase"/>
    <property type="match status" value="1"/>
</dbReference>
<dbReference type="PANTHER" id="PTHR10889">
    <property type="entry name" value="DEOXYRIBOSE-PHOSPHATE ALDOLASE"/>
    <property type="match status" value="1"/>
</dbReference>
<dbReference type="PANTHER" id="PTHR10889:SF3">
    <property type="entry name" value="DEOXYRIBOSE-PHOSPHATE ALDOLASE"/>
    <property type="match status" value="1"/>
</dbReference>
<dbReference type="SUPFAM" id="SSF51569">
    <property type="entry name" value="Aldolase"/>
    <property type="match status" value="1"/>
</dbReference>
<evidence type="ECO:0000256" key="2">
    <source>
        <dbReference type="ARBA" id="ARBA00009473"/>
    </source>
</evidence>
<dbReference type="AlphaFoldDB" id="A0A6P8WX21"/>
<evidence type="ECO:0000256" key="7">
    <source>
        <dbReference type="ARBA" id="ARBA00032755"/>
    </source>
</evidence>
<dbReference type="EC" id="4.1.2.4" evidence="3"/>
<evidence type="ECO:0000256" key="5">
    <source>
        <dbReference type="ARBA" id="ARBA00023270"/>
    </source>
</evidence>
<evidence type="ECO:0000256" key="1">
    <source>
        <dbReference type="ARBA" id="ARBA00004816"/>
    </source>
</evidence>
<dbReference type="Proteomes" id="UP000515160">
    <property type="component" value="Chromosome 3"/>
</dbReference>
<comment type="pathway">
    <text evidence="1">Carbohydrate degradation; 2-deoxy-D-ribose 1-phosphate degradation; D-glyceraldehyde 3-phosphate and acetaldehyde from 2-deoxy-alpha-D-ribose 1-phosphate: step 2/2.</text>
</comment>
<dbReference type="NCBIfam" id="TIGR00126">
    <property type="entry name" value="deoC"/>
    <property type="match status" value="1"/>
</dbReference>
<dbReference type="InterPro" id="IPR011343">
    <property type="entry name" value="DeoC"/>
</dbReference>
<dbReference type="GeneID" id="117570615"/>
<keyword evidence="4" id="KW-0456">Lyase</keyword>
<evidence type="ECO:0000313" key="9">
    <source>
        <dbReference type="Proteomes" id="UP000515160"/>
    </source>
</evidence>
<keyword evidence="5" id="KW-0704">Schiff base</keyword>
<dbReference type="RefSeq" id="XP_034108266.1">
    <property type="nucleotide sequence ID" value="XM_034252375.2"/>
</dbReference>
<dbReference type="GO" id="GO:0016052">
    <property type="term" value="P:carbohydrate catabolic process"/>
    <property type="evidence" value="ECO:0007669"/>
    <property type="project" value="TreeGrafter"/>
</dbReference>
<dbReference type="GO" id="GO:0046386">
    <property type="term" value="P:deoxyribose phosphate catabolic process"/>
    <property type="evidence" value="ECO:0007669"/>
    <property type="project" value="UniProtKB-UniPathway"/>
</dbReference>
<dbReference type="InterPro" id="IPR013785">
    <property type="entry name" value="Aldolase_TIM"/>
</dbReference>
<comment type="catalytic activity">
    <reaction evidence="8">
        <text>2-deoxy-D-ribose 5-phosphate = D-glyceraldehyde 3-phosphate + acetaldehyde</text>
        <dbReference type="Rhea" id="RHEA:12821"/>
        <dbReference type="ChEBI" id="CHEBI:15343"/>
        <dbReference type="ChEBI" id="CHEBI:59776"/>
        <dbReference type="ChEBI" id="CHEBI:62877"/>
        <dbReference type="EC" id="4.1.2.4"/>
    </reaction>
</comment>
<dbReference type="InterPro" id="IPR002915">
    <property type="entry name" value="DeoC/FbaB/LacD_aldolase"/>
</dbReference>
<dbReference type="UniPathway" id="UPA00002">
    <property type="reaction ID" value="UER00468"/>
</dbReference>
<dbReference type="Gene3D" id="3.20.20.70">
    <property type="entry name" value="Aldolase class I"/>
    <property type="match status" value="1"/>
</dbReference>
<dbReference type="SMART" id="SM01133">
    <property type="entry name" value="DeoC"/>
    <property type="match status" value="1"/>
</dbReference>
<evidence type="ECO:0000256" key="6">
    <source>
        <dbReference type="ARBA" id="ARBA00031814"/>
    </source>
</evidence>
<evidence type="ECO:0000256" key="3">
    <source>
        <dbReference type="ARBA" id="ARBA00012515"/>
    </source>
</evidence>
<proteinExistence type="inferred from homology"/>
<evidence type="ECO:0000313" key="10">
    <source>
        <dbReference type="RefSeq" id="XP_034108266.1"/>
    </source>
</evidence>
<dbReference type="OrthoDB" id="70823at2759"/>
<sequence>MEVKVKVFSVNKTLPYDASLLRINFSLPQINEIALNISQRSTVSGINEIAYALKALMLTDLTTLAGDDTAANVRRLCVRACLPFEPQFFEKSFERTLLPDIHCAAVCVYPARVADAYKTLQQYGKLDEISIAAVATGFPTGQYGLQTRLQEISYAILAGATEIDIVINRQLALIGDWEGVYNEVVLMRNACGERAHLKTILAIGELGSMENVYKASMVCMLAGADFIKTSTGKEAVNATLPVGLVMIYAIQEFKRRTGQIVGLKPAGGVRTVRDAIAWITLVKETLGMHWLQPELFRFGASGLLDDIEKVVRNGVAQLEKA</sequence>
<keyword evidence="9" id="KW-1185">Reference proteome</keyword>
<evidence type="ECO:0000256" key="4">
    <source>
        <dbReference type="ARBA" id="ARBA00023239"/>
    </source>
</evidence>
<dbReference type="CTD" id="51071"/>
<protein>
    <recommendedName>
        <fullName evidence="3">deoxyribose-phosphate aldolase</fullName>
        <ecNumber evidence="3">4.1.2.4</ecNumber>
    </recommendedName>
    <alternativeName>
        <fullName evidence="7">2-deoxy-D-ribose 5-phosphate aldolase</fullName>
    </alternativeName>
    <alternativeName>
        <fullName evidence="6">Phosphodeoxyriboaldolase</fullName>
    </alternativeName>
</protein>
<name>A0A6P8WX21_DROAB</name>
<reference evidence="10" key="1">
    <citation type="submission" date="2025-08" db="UniProtKB">
        <authorList>
            <consortium name="RefSeq"/>
        </authorList>
    </citation>
    <scope>IDENTIFICATION</scope>
    <source>
        <strain evidence="10">15112-1751.03</strain>
        <tissue evidence="10">Whole Adult</tissue>
    </source>
</reference>
<comment type="similarity">
    <text evidence="2">Belongs to the DeoC/FbaB aldolase family. DeoC type 2 subfamily.</text>
</comment>
<dbReference type="Pfam" id="PF01791">
    <property type="entry name" value="DeoC"/>
    <property type="match status" value="1"/>
</dbReference>
<dbReference type="GO" id="GO:0004139">
    <property type="term" value="F:deoxyribose-phosphate aldolase activity"/>
    <property type="evidence" value="ECO:0007669"/>
    <property type="project" value="UniProtKB-EC"/>
</dbReference>
<organism evidence="9 10">
    <name type="scientific">Drosophila albomicans</name>
    <name type="common">Fruit fly</name>
    <dbReference type="NCBI Taxonomy" id="7291"/>
    <lineage>
        <taxon>Eukaryota</taxon>
        <taxon>Metazoa</taxon>
        <taxon>Ecdysozoa</taxon>
        <taxon>Arthropoda</taxon>
        <taxon>Hexapoda</taxon>
        <taxon>Insecta</taxon>
        <taxon>Pterygota</taxon>
        <taxon>Neoptera</taxon>
        <taxon>Endopterygota</taxon>
        <taxon>Diptera</taxon>
        <taxon>Brachycera</taxon>
        <taxon>Muscomorpha</taxon>
        <taxon>Ephydroidea</taxon>
        <taxon>Drosophilidae</taxon>
        <taxon>Drosophila</taxon>
    </lineage>
</organism>
<evidence type="ECO:0000256" key="8">
    <source>
        <dbReference type="ARBA" id="ARBA00048791"/>
    </source>
</evidence>